<dbReference type="Gene3D" id="3.30.230.10">
    <property type="match status" value="1"/>
</dbReference>
<dbReference type="GO" id="GO:0005829">
    <property type="term" value="C:cytosol"/>
    <property type="evidence" value="ECO:0007669"/>
    <property type="project" value="TreeGrafter"/>
</dbReference>
<dbReference type="EMBL" id="OD568366">
    <property type="protein sequence ID" value="CAD7446880.1"/>
    <property type="molecule type" value="Genomic_DNA"/>
</dbReference>
<keyword evidence="4" id="KW-0547">Nucleotide-binding</keyword>
<keyword evidence="7" id="KW-0460">Magnesium</keyword>
<protein>
    <recommendedName>
        <fullName evidence="13">Galactokinase</fullName>
    </recommendedName>
</protein>
<dbReference type="Pfam" id="PF00288">
    <property type="entry name" value="GHMP_kinases_N"/>
    <property type="match status" value="1"/>
</dbReference>
<feature type="domain" description="GHMP kinase C-terminal" evidence="10">
    <location>
        <begin position="292"/>
        <end position="372"/>
    </location>
</feature>
<dbReference type="Pfam" id="PF08544">
    <property type="entry name" value="GHMP_kinases_C"/>
    <property type="match status" value="1"/>
</dbReference>
<feature type="domain" description="GHMP kinase N-terminal" evidence="9">
    <location>
        <begin position="106"/>
        <end position="190"/>
    </location>
</feature>
<keyword evidence="8" id="KW-0119">Carbohydrate metabolism</keyword>
<dbReference type="PANTHER" id="PTHR10457:SF7">
    <property type="entry name" value="GALACTOKINASE-RELATED"/>
    <property type="match status" value="1"/>
</dbReference>
<evidence type="ECO:0000256" key="7">
    <source>
        <dbReference type="ARBA" id="ARBA00022842"/>
    </source>
</evidence>
<organism evidence="12">
    <name type="scientific">Timema bartmani</name>
    <dbReference type="NCBI Taxonomy" id="61472"/>
    <lineage>
        <taxon>Eukaryota</taxon>
        <taxon>Metazoa</taxon>
        <taxon>Ecdysozoa</taxon>
        <taxon>Arthropoda</taxon>
        <taxon>Hexapoda</taxon>
        <taxon>Insecta</taxon>
        <taxon>Pterygota</taxon>
        <taxon>Neoptera</taxon>
        <taxon>Polyneoptera</taxon>
        <taxon>Phasmatodea</taxon>
        <taxon>Timematodea</taxon>
        <taxon>Timematoidea</taxon>
        <taxon>Timematidae</taxon>
        <taxon>Timema</taxon>
    </lineage>
</organism>
<evidence type="ECO:0000256" key="1">
    <source>
        <dbReference type="ARBA" id="ARBA00006566"/>
    </source>
</evidence>
<dbReference type="AlphaFoldDB" id="A0A7R9F4Q3"/>
<evidence type="ECO:0000259" key="10">
    <source>
        <dbReference type="Pfam" id="PF08544"/>
    </source>
</evidence>
<dbReference type="InterPro" id="IPR014721">
    <property type="entry name" value="Ribsml_uS5_D2-typ_fold_subgr"/>
</dbReference>
<keyword evidence="5" id="KW-0418">Kinase</keyword>
<gene>
    <name evidence="12" type="ORF">TBIB3V08_LOCUS9200</name>
</gene>
<keyword evidence="3" id="KW-0479">Metal-binding</keyword>
<evidence type="ECO:0000256" key="4">
    <source>
        <dbReference type="ARBA" id="ARBA00022741"/>
    </source>
</evidence>
<dbReference type="PROSITE" id="PS00106">
    <property type="entry name" value="GALACTOKINASE"/>
    <property type="match status" value="1"/>
</dbReference>
<dbReference type="SUPFAM" id="SSF54211">
    <property type="entry name" value="Ribosomal protein S5 domain 2-like"/>
    <property type="match status" value="1"/>
</dbReference>
<dbReference type="InterPro" id="IPR006204">
    <property type="entry name" value="GHMP_kinase_N_dom"/>
</dbReference>
<reference evidence="12" key="1">
    <citation type="submission" date="2020-11" db="EMBL/GenBank/DDBJ databases">
        <authorList>
            <person name="Tran Van P."/>
        </authorList>
    </citation>
    <scope>NUCLEOTIDE SEQUENCE</scope>
</reference>
<dbReference type="SUPFAM" id="SSF55060">
    <property type="entry name" value="GHMP Kinase, C-terminal domain"/>
    <property type="match status" value="1"/>
</dbReference>
<dbReference type="GO" id="GO:0005524">
    <property type="term" value="F:ATP binding"/>
    <property type="evidence" value="ECO:0007669"/>
    <property type="project" value="UniProtKB-KW"/>
</dbReference>
<dbReference type="GO" id="GO:0046872">
    <property type="term" value="F:metal ion binding"/>
    <property type="evidence" value="ECO:0007669"/>
    <property type="project" value="UniProtKB-KW"/>
</dbReference>
<dbReference type="PRINTS" id="PR00959">
    <property type="entry name" value="MEVGALKINASE"/>
</dbReference>
<dbReference type="PROSITE" id="PS00627">
    <property type="entry name" value="GHMP_KINASES_ATP"/>
    <property type="match status" value="1"/>
</dbReference>
<dbReference type="InterPro" id="IPR020568">
    <property type="entry name" value="Ribosomal_Su5_D2-typ_SF"/>
</dbReference>
<name>A0A7R9F4Q3_9NEOP</name>
<dbReference type="PANTHER" id="PTHR10457">
    <property type="entry name" value="MEVALONATE KINASE/GALACTOKINASE"/>
    <property type="match status" value="1"/>
</dbReference>
<dbReference type="NCBIfam" id="TIGR00131">
    <property type="entry name" value="gal_kin"/>
    <property type="match status" value="1"/>
</dbReference>
<feature type="domain" description="Galactokinase N-terminal" evidence="11">
    <location>
        <begin position="18"/>
        <end position="65"/>
    </location>
</feature>
<dbReference type="PRINTS" id="PR00473">
    <property type="entry name" value="GALCTOKINASE"/>
</dbReference>
<evidence type="ECO:0000259" key="9">
    <source>
        <dbReference type="Pfam" id="PF00288"/>
    </source>
</evidence>
<dbReference type="InterPro" id="IPR036554">
    <property type="entry name" value="GHMP_kinase_C_sf"/>
</dbReference>
<dbReference type="InterPro" id="IPR013750">
    <property type="entry name" value="GHMP_kinase_C_dom"/>
</dbReference>
<evidence type="ECO:0000256" key="5">
    <source>
        <dbReference type="ARBA" id="ARBA00022777"/>
    </source>
</evidence>
<sequence length="393" mass="41973">MACTFSSVDQVYKEAVDAFLKEFGGTPEAAACAPGRVNLIGEHTDYNEGFVLPMALPMVTVVVGKKNGSDICRVVTTCEAADAPLKAEFFAPSKDPPKPGTPKWANYVKGVLANFKAKVTGFDAVVASSVPIGGGLSSSAALEVAFYVFLEALTGHKKGKETDKALACQKAEHDFAGMPCGIMDQFIAVLAKQGNALLIDCRSLDYTLIPLNDPDIVILITNSNIKHELTGSEYPSRRRQCEMGAAALGKKSLREATVQDVDVLRAKNAEEVVKKRVRHVTGEIERTKQGVDALKNGDYEAFGKLMVESHNSLKVEYEVSCPELDQLVELALAVPGVLGSRMTGAGFGGCTVTLINKDSVGKAIEDISKSYKGTASFYIVTASDGAREIPVKK</sequence>
<evidence type="ECO:0000256" key="6">
    <source>
        <dbReference type="ARBA" id="ARBA00022840"/>
    </source>
</evidence>
<evidence type="ECO:0000256" key="8">
    <source>
        <dbReference type="ARBA" id="ARBA00023277"/>
    </source>
</evidence>
<dbReference type="InterPro" id="IPR019741">
    <property type="entry name" value="Galactokinase_CS"/>
</dbReference>
<dbReference type="InterPro" id="IPR006203">
    <property type="entry name" value="GHMP_knse_ATP-bd_CS"/>
</dbReference>
<accession>A0A7R9F4Q3</accession>
<evidence type="ECO:0000259" key="11">
    <source>
        <dbReference type="Pfam" id="PF10509"/>
    </source>
</evidence>
<dbReference type="Gene3D" id="3.30.70.890">
    <property type="entry name" value="GHMP kinase, C-terminal domain"/>
    <property type="match status" value="1"/>
</dbReference>
<dbReference type="FunFam" id="3.30.230.10:FF:000040">
    <property type="entry name" value="Galactokinase 1"/>
    <property type="match status" value="1"/>
</dbReference>
<dbReference type="InterPro" id="IPR006206">
    <property type="entry name" value="Mevalonate/galactokinase"/>
</dbReference>
<dbReference type="InterPro" id="IPR000705">
    <property type="entry name" value="Galactokinase"/>
</dbReference>
<proteinExistence type="inferred from homology"/>
<dbReference type="Pfam" id="PF10509">
    <property type="entry name" value="GalKase_gal_bdg"/>
    <property type="match status" value="1"/>
</dbReference>
<comment type="similarity">
    <text evidence="1">Belongs to the GHMP kinase family. GalK subfamily.</text>
</comment>
<dbReference type="InterPro" id="IPR019539">
    <property type="entry name" value="GalKase_N"/>
</dbReference>
<evidence type="ECO:0000256" key="3">
    <source>
        <dbReference type="ARBA" id="ARBA00022723"/>
    </source>
</evidence>
<keyword evidence="2" id="KW-0808">Transferase</keyword>
<evidence type="ECO:0000313" key="12">
    <source>
        <dbReference type="EMBL" id="CAD7446880.1"/>
    </source>
</evidence>
<keyword evidence="6" id="KW-0067">ATP-binding</keyword>
<dbReference type="FunFam" id="3.30.70.890:FF:000001">
    <property type="entry name" value="Galactokinase"/>
    <property type="match status" value="1"/>
</dbReference>
<dbReference type="PIRSF" id="PIRSF000530">
    <property type="entry name" value="Galactokinase"/>
    <property type="match status" value="1"/>
</dbReference>
<dbReference type="GO" id="GO:0006012">
    <property type="term" value="P:galactose metabolic process"/>
    <property type="evidence" value="ECO:0007669"/>
    <property type="project" value="InterPro"/>
</dbReference>
<dbReference type="GO" id="GO:0004335">
    <property type="term" value="F:galactokinase activity"/>
    <property type="evidence" value="ECO:0007669"/>
    <property type="project" value="InterPro"/>
</dbReference>
<evidence type="ECO:0000256" key="2">
    <source>
        <dbReference type="ARBA" id="ARBA00022679"/>
    </source>
</evidence>
<evidence type="ECO:0008006" key="13">
    <source>
        <dbReference type="Google" id="ProtNLM"/>
    </source>
</evidence>